<organism evidence="2">
    <name type="scientific">Kwoniella pini CBS 10737</name>
    <dbReference type="NCBI Taxonomy" id="1296096"/>
    <lineage>
        <taxon>Eukaryota</taxon>
        <taxon>Fungi</taxon>
        <taxon>Dikarya</taxon>
        <taxon>Basidiomycota</taxon>
        <taxon>Agaricomycotina</taxon>
        <taxon>Tremellomycetes</taxon>
        <taxon>Tremellales</taxon>
        <taxon>Cryptococcaceae</taxon>
        <taxon>Kwoniella</taxon>
    </lineage>
</organism>
<protein>
    <submittedName>
        <fullName evidence="2">Uncharacterized protein</fullName>
    </submittedName>
</protein>
<dbReference type="EMBL" id="KV700115">
    <property type="protein sequence ID" value="OCF51902.1"/>
    <property type="molecule type" value="Genomic_DNA"/>
</dbReference>
<dbReference type="RefSeq" id="XP_019013121.1">
    <property type="nucleotide sequence ID" value="XM_019154381.1"/>
</dbReference>
<keyword evidence="4" id="KW-1185">Reference proteome</keyword>
<evidence type="ECO:0000256" key="1">
    <source>
        <dbReference type="SAM" id="MobiDB-lite"/>
    </source>
</evidence>
<dbReference type="KEGG" id="kpin:30170987"/>
<gene>
    <name evidence="2" type="ORF">I206_02618</name>
    <name evidence="3" type="ORF">I206_105078</name>
</gene>
<feature type="region of interest" description="Disordered" evidence="1">
    <location>
        <begin position="726"/>
        <end position="748"/>
    </location>
</feature>
<feature type="region of interest" description="Disordered" evidence="1">
    <location>
        <begin position="868"/>
        <end position="889"/>
    </location>
</feature>
<sequence>MSPPKLLFRSPTPSPDVGTEVEGKTILDEEGISKSVCPNSPGLVWKKKEILESSGHGIGGSRKMGVGKGKAGWQDLPVNILHLILSHASNHELPPNCLNIAWNGRPRSQEIIQALQQRIELCELRKICFKWKNAVDSHPFWPAFTLLLDPSRPHCSTLDDIHSASLIPSTPSFPTLFHRARFTTLHVCLACRLNHPCRIGLYPAVKRRITYTQRLGYAPTCEKHYLHTCSSCMREFGIESLSPIGNQRRWILNTPSPTDGGVPIDKGLIPSNRGDIDEEGHRRYKDVLICKACRFMAISNELSRALVSCARGSQVRGLNEDWTTSEHIVEYIERSIDTVPIQVERALEVRWLVGHTRYIELIATAQELQNIEQTMKMEFITNGIVENEYAKNYRLQLEYELRGEDYKEIESSQDKIEKVNMYNSWQHQLQAKRRRREKTSMHHLRSTAQGRWVLNIMPDGFDHDDEEEEEEEVEEIGKNGLNGKWETKLQAGCVNDWLNDRIRFGFWVSPSDEVGQHSISNRPEIPSFHTSFRDISLNTQHPFAKYFDIDYDSSNAQEDSAGLMNLDPPITRVDPFLPPQRLLESLDKLYEEKLRRQLHFPLKRLVDSIKNWFEGDEEQAERYCSSLAIHKIVEQLNSWELWTPTNVLEEMKRSVNGPSHSEGPSMAPGTAGPQHQQQQKQEKLPSPKIELVQDEYKSPTLADYGIRKIEFAVPGENEFYEAGEVAQPQLAKEKNQSPNLGKRKALNDGADELSIADLPKKTRHSPAHERSVPLSVSSGLAAITTNTMDLGVQSTGSPNSPEEIIRTATDNPKSSSATAMNEQYVPPKAVHTNPIFDSASPSVYSSTADGTLIPEEEDADDALFERSETEASSHDTLGTMPITPETEGDWTDISNDYEVDDEVPNSGGSKIIGHQQEEVITILASATGPKPFVPETYSAISSSDDSYVTAEFEEEESVEGESDFKEKGIKAMDLLKEWILNDKSYIPFLPISPNGKKWTFGKDTEKIIMDLWYDQREILRRCNCKICERGRISRYGNGYDQPIRGWLQKTFGNFGN</sequence>
<feature type="region of interest" description="Disordered" evidence="1">
    <location>
        <begin position="654"/>
        <end position="688"/>
    </location>
</feature>
<feature type="region of interest" description="Disordered" evidence="1">
    <location>
        <begin position="1"/>
        <end position="20"/>
    </location>
</feature>
<dbReference type="AlphaFoldDB" id="A0A1B9I8H9"/>
<proteinExistence type="predicted"/>
<reference evidence="3" key="2">
    <citation type="submission" date="2013-07" db="EMBL/GenBank/DDBJ databases">
        <authorList>
            <consortium name="The Broad Institute Genome Sequencing Platform"/>
            <person name="Cuomo C."/>
            <person name="Litvintseva A."/>
            <person name="Chen Y."/>
            <person name="Heitman J."/>
            <person name="Sun S."/>
            <person name="Springer D."/>
            <person name="Dromer F."/>
            <person name="Young S.K."/>
            <person name="Zeng Q."/>
            <person name="Gargeya S."/>
            <person name="Fitzgerald M."/>
            <person name="Abouelleil A."/>
            <person name="Alvarado L."/>
            <person name="Berlin A.M."/>
            <person name="Chapman S.B."/>
            <person name="Dewar J."/>
            <person name="Goldberg J."/>
            <person name="Griggs A."/>
            <person name="Gujja S."/>
            <person name="Hansen M."/>
            <person name="Howarth C."/>
            <person name="Imamovic A."/>
            <person name="Larimer J."/>
            <person name="McCowan C."/>
            <person name="Murphy C."/>
            <person name="Pearson M."/>
            <person name="Priest M."/>
            <person name="Roberts A."/>
            <person name="Saif S."/>
            <person name="Shea T."/>
            <person name="Sykes S."/>
            <person name="Wortman J."/>
            <person name="Nusbaum C."/>
            <person name="Birren B."/>
        </authorList>
    </citation>
    <scope>NUCLEOTIDE SEQUENCE</scope>
    <source>
        <strain evidence="3">CBS 10737</strain>
    </source>
</reference>
<dbReference type="EMBL" id="CP144524">
    <property type="protein sequence ID" value="WWC71125.1"/>
    <property type="molecule type" value="Genomic_DNA"/>
</dbReference>
<accession>A0A1B9I8H9</accession>
<reference evidence="3" key="4">
    <citation type="submission" date="2024-02" db="EMBL/GenBank/DDBJ databases">
        <title>Comparative genomics of Cryptococcus and Kwoniella reveals pathogenesis evolution and contrasting modes of karyotype evolution via chromosome fusion or intercentromeric recombination.</title>
        <authorList>
            <person name="Coelho M.A."/>
            <person name="David-Palma M."/>
            <person name="Shea T."/>
            <person name="Bowers K."/>
            <person name="McGinley-Smith S."/>
            <person name="Mohammad A.W."/>
            <person name="Gnirke A."/>
            <person name="Yurkov A.M."/>
            <person name="Nowrousian M."/>
            <person name="Sun S."/>
            <person name="Cuomo C.A."/>
            <person name="Heitman J."/>
        </authorList>
    </citation>
    <scope>NUCLEOTIDE SEQUENCE</scope>
    <source>
        <strain evidence="3">CBS 10737</strain>
    </source>
</reference>
<dbReference type="Proteomes" id="UP000094020">
    <property type="component" value="Chromosome 6"/>
</dbReference>
<name>A0A1B9I8H9_9TREE</name>
<dbReference type="STRING" id="1296096.A0A1B9I8H9"/>
<reference evidence="2" key="1">
    <citation type="submission" date="2013-07" db="EMBL/GenBank/DDBJ databases">
        <title>The Genome Sequence of Cryptococcus pinus CBS10737.</title>
        <authorList>
            <consortium name="The Broad Institute Genome Sequencing Platform"/>
            <person name="Cuomo C."/>
            <person name="Litvintseva A."/>
            <person name="Chen Y."/>
            <person name="Heitman J."/>
            <person name="Sun S."/>
            <person name="Springer D."/>
            <person name="Dromer F."/>
            <person name="Young S.K."/>
            <person name="Zeng Q."/>
            <person name="Gargeya S."/>
            <person name="Fitzgerald M."/>
            <person name="Abouelleil A."/>
            <person name="Alvarado L."/>
            <person name="Berlin A.M."/>
            <person name="Chapman S.B."/>
            <person name="Dewar J."/>
            <person name="Goldberg J."/>
            <person name="Griggs A."/>
            <person name="Gujja S."/>
            <person name="Hansen M."/>
            <person name="Howarth C."/>
            <person name="Imamovic A."/>
            <person name="Larimer J."/>
            <person name="McCowan C."/>
            <person name="Murphy C."/>
            <person name="Pearson M."/>
            <person name="Priest M."/>
            <person name="Roberts A."/>
            <person name="Saif S."/>
            <person name="Shea T."/>
            <person name="Sykes S."/>
            <person name="Wortman J."/>
            <person name="Nusbaum C."/>
            <person name="Birren B."/>
        </authorList>
    </citation>
    <scope>NUCLEOTIDE SEQUENCE [LARGE SCALE GENOMIC DNA]</scope>
    <source>
        <strain evidence="2">CBS 10737</strain>
    </source>
</reference>
<dbReference type="OrthoDB" id="2564640at2759"/>
<reference evidence="2" key="3">
    <citation type="submission" date="2016-07" db="EMBL/GenBank/DDBJ databases">
        <title>Evolution of pathogenesis and genome organization in the Tremellales.</title>
        <authorList>
            <person name="Cuomo C."/>
            <person name="Litvintseva A."/>
            <person name="Heitman J."/>
            <person name="Chen Y."/>
            <person name="Sun S."/>
            <person name="Springer D."/>
            <person name="Dromer F."/>
            <person name="Young S."/>
            <person name="Zeng Q."/>
            <person name="Chapman S."/>
            <person name="Gujja S."/>
            <person name="Saif S."/>
            <person name="Birren B."/>
        </authorList>
    </citation>
    <scope>NUCLEOTIDE SEQUENCE</scope>
    <source>
        <strain evidence="2">CBS 10737</strain>
    </source>
</reference>
<evidence type="ECO:0000313" key="2">
    <source>
        <dbReference type="EMBL" id="OCF51902.1"/>
    </source>
</evidence>
<evidence type="ECO:0000313" key="4">
    <source>
        <dbReference type="Proteomes" id="UP000094020"/>
    </source>
</evidence>
<dbReference type="GeneID" id="30170987"/>
<evidence type="ECO:0000313" key="3">
    <source>
        <dbReference type="EMBL" id="WWC71125.1"/>
    </source>
</evidence>